<dbReference type="EMBL" id="PGXC01000040">
    <property type="protein sequence ID" value="PKK88609.1"/>
    <property type="molecule type" value="Genomic_DNA"/>
</dbReference>
<gene>
    <name evidence="2" type="ORF">CVV64_18120</name>
</gene>
<evidence type="ECO:0000313" key="2">
    <source>
        <dbReference type="EMBL" id="PKK88609.1"/>
    </source>
</evidence>
<dbReference type="AlphaFoldDB" id="A0A2N1PJV3"/>
<proteinExistence type="predicted"/>
<evidence type="ECO:0000313" key="3">
    <source>
        <dbReference type="Proteomes" id="UP000233256"/>
    </source>
</evidence>
<name>A0A2N1PJV3_9BACT</name>
<organism evidence="2 3">
    <name type="scientific">Candidatus Wallbacteria bacterium HGW-Wallbacteria-1</name>
    <dbReference type="NCBI Taxonomy" id="2013854"/>
    <lineage>
        <taxon>Bacteria</taxon>
        <taxon>Candidatus Walliibacteriota</taxon>
    </lineage>
</organism>
<protein>
    <submittedName>
        <fullName evidence="2">Uncharacterized protein</fullName>
    </submittedName>
</protein>
<evidence type="ECO:0000256" key="1">
    <source>
        <dbReference type="SAM" id="MobiDB-lite"/>
    </source>
</evidence>
<sequence>MIPRHNSKTCHQHQKVMFRPLIFQTFASHFFRILSIRMIPLLIFIAVASIIAHTPAAARDDAQQNPLSRLWSWAGTSEAADAADTATSDEISEGLDEIANQIKNTAGDSRAIEGLEAGKAELIRGSRELNTRHENLLREQKNLQETTYRSYKAERSVNPNLTGPAAARRVDATANYRTRSRLLKSSIAEVQKDIALNTKSQGTLNTRIDQARKAPNFMGKLKGLAQNAGKMLTLMDVAGAVGRVGSDMADVFDGTGRLQSVLERIIEEGGRMKAVSVGSAAGAGAGALAGPLSPIAAPLLAMAGGAKASEMYEETVSRYLENKRQYLADERARSRFEVEAEKLAETRAANRARTAIANRRSEIEARGREYSESLKYLDDMRTKIAAMYERDRIIEEKARKEQAAKGTVTSTVPAKAAAPVKRTTPIRKSPTVSSSGTITRTYANEVNQITLTVSGVDLIGEGKTKRTSDTNSENGQLYTLYGGELRLAARGTNCTITIRYTISGIEPGIESTWTKVDFLELTKDWDNVGEIKYDIAKSPVYRGAGAHSGDLSIPLTVNQNIKKYMIFTNTPTEFGEVVLSVLIVASENRSFLED</sequence>
<accession>A0A2N1PJV3</accession>
<reference evidence="2 3" key="1">
    <citation type="journal article" date="2017" name="ISME J.">
        <title>Potential for microbial H2 and metal transformations associated with novel bacteria and archaea in deep terrestrial subsurface sediments.</title>
        <authorList>
            <person name="Hernsdorf A.W."/>
            <person name="Amano Y."/>
            <person name="Miyakawa K."/>
            <person name="Ise K."/>
            <person name="Suzuki Y."/>
            <person name="Anantharaman K."/>
            <person name="Probst A."/>
            <person name="Burstein D."/>
            <person name="Thomas B.C."/>
            <person name="Banfield J.F."/>
        </authorList>
    </citation>
    <scope>NUCLEOTIDE SEQUENCE [LARGE SCALE GENOMIC DNA]</scope>
    <source>
        <strain evidence="2">HGW-Wallbacteria-1</strain>
    </source>
</reference>
<comment type="caution">
    <text evidence="2">The sequence shown here is derived from an EMBL/GenBank/DDBJ whole genome shotgun (WGS) entry which is preliminary data.</text>
</comment>
<dbReference type="Proteomes" id="UP000233256">
    <property type="component" value="Unassembled WGS sequence"/>
</dbReference>
<feature type="region of interest" description="Disordered" evidence="1">
    <location>
        <begin position="404"/>
        <end position="435"/>
    </location>
</feature>